<feature type="active site" description="Proton donor/acceptor" evidence="4">
    <location>
        <position position="131"/>
    </location>
</feature>
<feature type="binding site" evidence="5">
    <location>
        <position position="44"/>
    </location>
    <ligand>
        <name>pyruvate</name>
        <dbReference type="ChEBI" id="CHEBI:15361"/>
    </ligand>
</feature>
<dbReference type="STRING" id="1691903.A9B99_02460"/>
<accession>A0A1B7L8D0</accession>
<keyword evidence="7" id="KW-1185">Reference proteome</keyword>
<feature type="active site" description="Schiff-base intermediate with substrate" evidence="4">
    <location>
        <position position="159"/>
    </location>
</feature>
<evidence type="ECO:0000256" key="1">
    <source>
        <dbReference type="ARBA" id="ARBA00007592"/>
    </source>
</evidence>
<dbReference type="Gene3D" id="3.20.20.70">
    <property type="entry name" value="Aldolase class I"/>
    <property type="match status" value="1"/>
</dbReference>
<dbReference type="PIRSF" id="PIRSF001365">
    <property type="entry name" value="DHDPS"/>
    <property type="match status" value="1"/>
</dbReference>
<dbReference type="CDD" id="cd00408">
    <property type="entry name" value="DHDPS-like"/>
    <property type="match status" value="1"/>
</dbReference>
<sequence length="291" mass="31588">MLSGLYAFPLTPLDEQQLHLGAFTQIISQLSAAKIDGICVAGSTGSYAYLNREERALLVKLAVEAAQGTPVMVGIGANRQRDVLQHLYDAQHAGASSVLLAPLSYQPLSDREVFGLYETVSQASSVPVCVYVNPRTTHFDFSDELLTQIARLPNIASIKLPGIAAEQCEANRVAQYWRGLLPERVTLGVSGDAHAWAAIAGGFDIWYSVLAGLYPAISQALFRSAQAETEEINRQLEPVWQLFRQHGSLRVVAAMAHLAGITPCDGLPRPLQPVADNVLTDIQAVMALLRW</sequence>
<organism evidence="6 7">
    <name type="scientific">Mangrovibacter phragmitis</name>
    <dbReference type="NCBI Taxonomy" id="1691903"/>
    <lineage>
        <taxon>Bacteria</taxon>
        <taxon>Pseudomonadati</taxon>
        <taxon>Pseudomonadota</taxon>
        <taxon>Gammaproteobacteria</taxon>
        <taxon>Enterobacterales</taxon>
        <taxon>Enterobacteriaceae</taxon>
        <taxon>Mangrovibacter</taxon>
    </lineage>
</organism>
<dbReference type="SUPFAM" id="SSF51569">
    <property type="entry name" value="Aldolase"/>
    <property type="match status" value="1"/>
</dbReference>
<dbReference type="RefSeq" id="WP_064594268.1">
    <property type="nucleotide sequence ID" value="NZ_CP134782.1"/>
</dbReference>
<dbReference type="AlphaFoldDB" id="A0A1B7L8D0"/>
<dbReference type="PANTHER" id="PTHR12128">
    <property type="entry name" value="DIHYDRODIPICOLINATE SYNTHASE"/>
    <property type="match status" value="1"/>
</dbReference>
<dbReference type="SMART" id="SM01130">
    <property type="entry name" value="DHDPS"/>
    <property type="match status" value="1"/>
</dbReference>
<name>A0A1B7L8D0_9ENTR</name>
<dbReference type="GO" id="GO:0008840">
    <property type="term" value="F:4-hydroxy-tetrahydrodipicolinate synthase activity"/>
    <property type="evidence" value="ECO:0007669"/>
    <property type="project" value="TreeGrafter"/>
</dbReference>
<evidence type="ECO:0008006" key="8">
    <source>
        <dbReference type="Google" id="ProtNLM"/>
    </source>
</evidence>
<dbReference type="EMBL" id="LYRP01000001">
    <property type="protein sequence ID" value="OAT78607.1"/>
    <property type="molecule type" value="Genomic_DNA"/>
</dbReference>
<evidence type="ECO:0000313" key="7">
    <source>
        <dbReference type="Proteomes" id="UP000078225"/>
    </source>
</evidence>
<dbReference type="Proteomes" id="UP000078225">
    <property type="component" value="Unassembled WGS sequence"/>
</dbReference>
<proteinExistence type="inferred from homology"/>
<dbReference type="InterPro" id="IPR013785">
    <property type="entry name" value="Aldolase_TIM"/>
</dbReference>
<evidence type="ECO:0000313" key="6">
    <source>
        <dbReference type="EMBL" id="OAT78607.1"/>
    </source>
</evidence>
<keyword evidence="2 3" id="KW-0456">Lyase</keyword>
<dbReference type="PRINTS" id="PR00146">
    <property type="entry name" value="DHPICSNTHASE"/>
</dbReference>
<dbReference type="InterPro" id="IPR002220">
    <property type="entry name" value="DapA-like"/>
</dbReference>
<evidence type="ECO:0000256" key="5">
    <source>
        <dbReference type="PIRSR" id="PIRSR001365-2"/>
    </source>
</evidence>
<dbReference type="PANTHER" id="PTHR12128:SF66">
    <property type="entry name" value="4-HYDROXY-2-OXOGLUTARATE ALDOLASE, MITOCHONDRIAL"/>
    <property type="match status" value="1"/>
</dbReference>
<evidence type="ECO:0000256" key="2">
    <source>
        <dbReference type="ARBA" id="ARBA00023239"/>
    </source>
</evidence>
<gene>
    <name evidence="6" type="ORF">A9B99_02460</name>
</gene>
<reference evidence="7" key="1">
    <citation type="submission" date="2016-05" db="EMBL/GenBank/DDBJ databases">
        <authorList>
            <person name="Behera P."/>
            <person name="Vaishampayan P."/>
            <person name="Singh N."/>
            <person name="Raina V."/>
            <person name="Suar M."/>
            <person name="Pattnaik A."/>
            <person name="Rastogi G."/>
        </authorList>
    </citation>
    <scope>NUCLEOTIDE SEQUENCE [LARGE SCALE GENOMIC DNA]</scope>
    <source>
        <strain evidence="7">MP23</strain>
    </source>
</reference>
<comment type="caution">
    <text evidence="6">The sequence shown here is derived from an EMBL/GenBank/DDBJ whole genome shotgun (WGS) entry which is preliminary data.</text>
</comment>
<comment type="similarity">
    <text evidence="1 3">Belongs to the DapA family.</text>
</comment>
<protein>
    <recommendedName>
        <fullName evidence="8">Dihydrodipicolinate synthase family protein</fullName>
    </recommendedName>
</protein>
<dbReference type="OrthoDB" id="199953at2"/>
<evidence type="ECO:0000256" key="4">
    <source>
        <dbReference type="PIRSR" id="PIRSR001365-1"/>
    </source>
</evidence>
<dbReference type="Pfam" id="PF00701">
    <property type="entry name" value="DHDPS"/>
    <property type="match status" value="1"/>
</dbReference>
<evidence type="ECO:0000256" key="3">
    <source>
        <dbReference type="PIRNR" id="PIRNR001365"/>
    </source>
</evidence>